<dbReference type="OrthoDB" id="9765872at2"/>
<dbReference type="Pfam" id="PF02089">
    <property type="entry name" value="Palm_thioest"/>
    <property type="match status" value="1"/>
</dbReference>
<organism evidence="1 2">
    <name type="scientific">Aphanothece sacrum FPU1</name>
    <dbReference type="NCBI Taxonomy" id="1920663"/>
    <lineage>
        <taxon>Bacteria</taxon>
        <taxon>Bacillati</taxon>
        <taxon>Cyanobacteriota</taxon>
        <taxon>Cyanophyceae</taxon>
        <taxon>Oscillatoriophycideae</taxon>
        <taxon>Chroococcales</taxon>
        <taxon>Aphanothecaceae</taxon>
        <taxon>Aphanothece</taxon>
    </lineage>
</organism>
<dbReference type="AlphaFoldDB" id="A0A401INU6"/>
<dbReference type="EMBL" id="BDQK01000017">
    <property type="protein sequence ID" value="GBF82911.1"/>
    <property type="molecule type" value="Genomic_DNA"/>
</dbReference>
<reference evidence="2" key="1">
    <citation type="submission" date="2017-05" db="EMBL/GenBank/DDBJ databases">
        <title>Physiological properties and genetic analysis related to exopolysaccharide production of fresh-water unicellular cyanobacterium Aphanothece sacrum, Suizenji Nori, that has been cultured as a food source in Japan.</title>
        <authorList>
            <person name="Kanesaki Y."/>
            <person name="Yoshikawa S."/>
            <person name="Ohki K."/>
        </authorList>
    </citation>
    <scope>NUCLEOTIDE SEQUENCE [LARGE SCALE GENOMIC DNA]</scope>
    <source>
        <strain evidence="2">FPU1</strain>
    </source>
</reference>
<keyword evidence="2" id="KW-1185">Reference proteome</keyword>
<dbReference type="Proteomes" id="UP000287247">
    <property type="component" value="Unassembled WGS sequence"/>
</dbReference>
<sequence length="202" mass="22773">MISQRNPVVLVHGIYNTTAKFNTMTNYLTQLGWSVYCFNLKPNDGDGHLENLAEQVANYITHTFANKQPFDLIGFSMGGLITRYYLQRLGGVKQVHRYISISAPNKGTLTAYALSRPGIRQMRPNSQFLQQLNHDIQDTLGGINVTIIWTPYDLMILPAHSSKLNLGKQIKLPVLNHELMVRHPRILQAVSQALSEPICSSR</sequence>
<dbReference type="RefSeq" id="WP_124978106.1">
    <property type="nucleotide sequence ID" value="NZ_BDQK01000017.1"/>
</dbReference>
<gene>
    <name evidence="1" type="ORF">AsFPU1_4345</name>
</gene>
<proteinExistence type="predicted"/>
<comment type="caution">
    <text evidence="1">The sequence shown here is derived from an EMBL/GenBank/DDBJ whole genome shotgun (WGS) entry which is preliminary data.</text>
</comment>
<dbReference type="Gene3D" id="3.40.50.1820">
    <property type="entry name" value="alpha/beta hydrolase"/>
    <property type="match status" value="1"/>
</dbReference>
<name>A0A401INU6_APHSA</name>
<protein>
    <submittedName>
        <fullName evidence="1">Lipase</fullName>
    </submittedName>
</protein>
<accession>A0A401INU6</accession>
<dbReference type="InterPro" id="IPR029058">
    <property type="entry name" value="AB_hydrolase_fold"/>
</dbReference>
<dbReference type="PANTHER" id="PTHR37946:SF1">
    <property type="entry name" value="SLL1969 PROTEIN"/>
    <property type="match status" value="1"/>
</dbReference>
<evidence type="ECO:0000313" key="1">
    <source>
        <dbReference type="EMBL" id="GBF82911.1"/>
    </source>
</evidence>
<dbReference type="SUPFAM" id="SSF53474">
    <property type="entry name" value="alpha/beta-Hydrolases"/>
    <property type="match status" value="1"/>
</dbReference>
<evidence type="ECO:0000313" key="2">
    <source>
        <dbReference type="Proteomes" id="UP000287247"/>
    </source>
</evidence>
<dbReference type="PANTHER" id="PTHR37946">
    <property type="entry name" value="SLL1969 PROTEIN"/>
    <property type="match status" value="1"/>
</dbReference>